<keyword evidence="12" id="KW-0496">Mitochondrion</keyword>
<protein>
    <recommendedName>
        <fullName evidence="3">NADH-ubiquinone oxidoreductase chain 4L</fullName>
    </recommendedName>
    <alternativeName>
        <fullName evidence="9">NADH dehydrogenase subunit 4L</fullName>
    </alternativeName>
</protein>
<evidence type="ECO:0000256" key="1">
    <source>
        <dbReference type="ARBA" id="ARBA00004141"/>
    </source>
</evidence>
<dbReference type="GO" id="GO:0008137">
    <property type="term" value="F:NADH dehydrogenase (ubiquinone) activity"/>
    <property type="evidence" value="ECO:0007669"/>
    <property type="project" value="UniProtKB-EC"/>
</dbReference>
<evidence type="ECO:0000256" key="3">
    <source>
        <dbReference type="ARBA" id="ARBA00016612"/>
    </source>
</evidence>
<dbReference type="Pfam" id="PF00420">
    <property type="entry name" value="Oxidored_q2"/>
    <property type="match status" value="1"/>
</dbReference>
<evidence type="ECO:0000256" key="11">
    <source>
        <dbReference type="SAM" id="Phobius"/>
    </source>
</evidence>
<proteinExistence type="inferred from homology"/>
<dbReference type="AlphaFoldDB" id="A0A3S8V0L3"/>
<sequence>MLNILMFFISIFMFSYFYKNLFMTLISLEFMMLSLLSIIFFVFKEFNNLNMLLFYLVFVVCESVLGLTMLILLIREKGNDLMKLINLII</sequence>
<accession>A0A3S8V0L3</accession>
<name>A0A3S8V0L3_9HYME</name>
<evidence type="ECO:0000256" key="8">
    <source>
        <dbReference type="ARBA" id="ARBA00023136"/>
    </source>
</evidence>
<evidence type="ECO:0000256" key="2">
    <source>
        <dbReference type="ARBA" id="ARBA00010519"/>
    </source>
</evidence>
<evidence type="ECO:0000256" key="10">
    <source>
        <dbReference type="ARBA" id="ARBA00049551"/>
    </source>
</evidence>
<geneLocation type="mitochondrion" evidence="12"/>
<keyword evidence="8 11" id="KW-0472">Membrane</keyword>
<evidence type="ECO:0000256" key="9">
    <source>
        <dbReference type="ARBA" id="ARBA00031586"/>
    </source>
</evidence>
<organism evidence="12">
    <name type="scientific">Eupelmus sp. ZJUH_2016012</name>
    <dbReference type="NCBI Taxonomy" id="2491156"/>
    <lineage>
        <taxon>Eukaryota</taxon>
        <taxon>Metazoa</taxon>
        <taxon>Ecdysozoa</taxon>
        <taxon>Arthropoda</taxon>
        <taxon>Hexapoda</taxon>
        <taxon>Insecta</taxon>
        <taxon>Pterygota</taxon>
        <taxon>Neoptera</taxon>
        <taxon>Endopterygota</taxon>
        <taxon>Hymenoptera</taxon>
        <taxon>Apocrita</taxon>
        <taxon>Proctotrupomorpha</taxon>
        <taxon>Chalcidoidea</taxon>
        <taxon>Eupelmidae</taxon>
        <taxon>Eupelminae</taxon>
        <taxon>Eupelmus</taxon>
    </lineage>
</organism>
<feature type="transmembrane region" description="Helical" evidence="11">
    <location>
        <begin position="49"/>
        <end position="74"/>
    </location>
</feature>
<dbReference type="GO" id="GO:0016020">
    <property type="term" value="C:membrane"/>
    <property type="evidence" value="ECO:0007669"/>
    <property type="project" value="UniProtKB-SubCell"/>
</dbReference>
<keyword evidence="6 11" id="KW-1133">Transmembrane helix</keyword>
<dbReference type="InterPro" id="IPR039428">
    <property type="entry name" value="NUOK/Mnh_C1-like"/>
</dbReference>
<evidence type="ECO:0000256" key="5">
    <source>
        <dbReference type="ARBA" id="ARBA00022967"/>
    </source>
</evidence>
<gene>
    <name evidence="12" type="primary">nad4l</name>
</gene>
<evidence type="ECO:0000256" key="4">
    <source>
        <dbReference type="ARBA" id="ARBA00022692"/>
    </source>
</evidence>
<comment type="catalytic activity">
    <reaction evidence="10">
        <text>a ubiquinone + NADH + 5 H(+)(in) = a ubiquinol + NAD(+) + 4 H(+)(out)</text>
        <dbReference type="Rhea" id="RHEA:29091"/>
        <dbReference type="Rhea" id="RHEA-COMP:9565"/>
        <dbReference type="Rhea" id="RHEA-COMP:9566"/>
        <dbReference type="ChEBI" id="CHEBI:15378"/>
        <dbReference type="ChEBI" id="CHEBI:16389"/>
        <dbReference type="ChEBI" id="CHEBI:17976"/>
        <dbReference type="ChEBI" id="CHEBI:57540"/>
        <dbReference type="ChEBI" id="CHEBI:57945"/>
        <dbReference type="EC" id="7.1.1.2"/>
    </reaction>
</comment>
<dbReference type="EMBL" id="MG923493">
    <property type="protein sequence ID" value="AZL93214.1"/>
    <property type="molecule type" value="Genomic_DNA"/>
</dbReference>
<reference evidence="12" key="1">
    <citation type="journal article" date="2018" name="Mol. Phylogenet. Evol.">
        <title>Mitochondrial phylogenomics of the Hymenoptera.</title>
        <authorList>
            <person name="Tang P."/>
            <person name="Zhu J.C."/>
            <person name="Zheng B.Y."/>
            <person name="Wei S.J."/>
            <person name="Sharkey M."/>
            <person name="Chen X.X."/>
            <person name="Vogler A.P."/>
        </authorList>
    </citation>
    <scope>NUCLEOTIDE SEQUENCE</scope>
</reference>
<keyword evidence="5" id="KW-1278">Translocase</keyword>
<evidence type="ECO:0000256" key="6">
    <source>
        <dbReference type="ARBA" id="ARBA00022989"/>
    </source>
</evidence>
<feature type="transmembrane region" description="Helical" evidence="11">
    <location>
        <begin position="21"/>
        <end position="43"/>
    </location>
</feature>
<comment type="similarity">
    <text evidence="2">Belongs to the complex I subunit 4L family.</text>
</comment>
<evidence type="ECO:0000313" key="12">
    <source>
        <dbReference type="EMBL" id="AZL93214.1"/>
    </source>
</evidence>
<comment type="subcellular location">
    <subcellularLocation>
        <location evidence="1">Membrane</location>
        <topology evidence="1">Multi-pass membrane protein</topology>
    </subcellularLocation>
</comment>
<evidence type="ECO:0000256" key="7">
    <source>
        <dbReference type="ARBA" id="ARBA00023027"/>
    </source>
</evidence>
<dbReference type="Gene3D" id="1.10.287.3510">
    <property type="match status" value="1"/>
</dbReference>
<keyword evidence="4 11" id="KW-0812">Transmembrane</keyword>
<keyword evidence="7" id="KW-0520">NAD</keyword>